<evidence type="ECO:0008006" key="3">
    <source>
        <dbReference type="Google" id="ProtNLM"/>
    </source>
</evidence>
<dbReference type="Proteomes" id="UP000068210">
    <property type="component" value="Chromosome"/>
</dbReference>
<proteinExistence type="predicted"/>
<dbReference type="STRING" id="1328314.Achr_28360"/>
<keyword evidence="2" id="KW-1185">Reference proteome</keyword>
<accession>A0A0C4WIQ6</accession>
<evidence type="ECO:0000313" key="1">
    <source>
        <dbReference type="EMBL" id="AJE22258.1"/>
    </source>
</evidence>
<dbReference type="HOGENOM" id="CLU_105406_0_0_6"/>
<dbReference type="RefSeq" id="WP_039805485.1">
    <property type="nucleotide sequence ID" value="NZ_CP010415.1"/>
</dbReference>
<protein>
    <recommendedName>
        <fullName evidence="3">PasA protein</fullName>
    </recommendedName>
</protein>
<dbReference type="InterPro" id="IPR046493">
    <property type="entry name" value="DUF6586"/>
</dbReference>
<dbReference type="KEGG" id="acx:Achr_28360"/>
<dbReference type="EMBL" id="CP010415">
    <property type="protein sequence ID" value="AJE22258.1"/>
    <property type="molecule type" value="Genomic_DNA"/>
</dbReference>
<evidence type="ECO:0000313" key="2">
    <source>
        <dbReference type="Proteomes" id="UP000068210"/>
    </source>
</evidence>
<dbReference type="Pfam" id="PF20227">
    <property type="entry name" value="DUF6586"/>
    <property type="match status" value="1"/>
</dbReference>
<dbReference type="AlphaFoldDB" id="A0A0C4WIQ6"/>
<name>A0A0C4WIQ6_9GAMM</name>
<gene>
    <name evidence="1" type="ORF">Achr_28360</name>
</gene>
<organism evidence="1 2">
    <name type="scientific">Azotobacter chroococcum NCIMB 8003</name>
    <dbReference type="NCBI Taxonomy" id="1328314"/>
    <lineage>
        <taxon>Bacteria</taxon>
        <taxon>Pseudomonadati</taxon>
        <taxon>Pseudomonadota</taxon>
        <taxon>Gammaproteobacteria</taxon>
        <taxon>Pseudomonadales</taxon>
        <taxon>Pseudomonadaceae</taxon>
        <taxon>Azotobacter</taxon>
    </lineage>
</organism>
<sequence length="174" mass="19201">MAHELYTRTNQKLYFAGLALTSLRQAEEGRALNAQAQAMAEREAALFHLHGALLGLCHEIAGFYRLPEAGAPQVGRFLNAELLSAAPSPELAELVELAGQPETWLAQLLAEYARLFQPPQAAKKAKVDPRLPLIEAVSLDEEEEAPALSAAQLEQWRQSLKELALRFRESLTEC</sequence>
<reference evidence="1 2" key="1">
    <citation type="journal article" date="2015" name="PLoS ONE">
        <title>Azotobacter Genomes: The Genome of Azotobacter chroococcum NCIMB 8003 (ATCC 4412).</title>
        <authorList>
            <person name="Robson R.L."/>
            <person name="Jones R."/>
            <person name="Robson R.M."/>
            <person name="Schwartz A."/>
            <person name="Richardson T.H."/>
        </authorList>
    </citation>
    <scope>NUCLEOTIDE SEQUENCE [LARGE SCALE GENOMIC DNA]</scope>
    <source>
        <strain evidence="1 2">NCIMB 8003</strain>
    </source>
</reference>